<organism evidence="1 2">
    <name type="scientific">Gottfriedia endophytica</name>
    <dbReference type="NCBI Taxonomy" id="2820819"/>
    <lineage>
        <taxon>Bacteria</taxon>
        <taxon>Bacillati</taxon>
        <taxon>Bacillota</taxon>
        <taxon>Bacilli</taxon>
        <taxon>Bacillales</taxon>
        <taxon>Bacillaceae</taxon>
        <taxon>Gottfriedia</taxon>
    </lineage>
</organism>
<evidence type="ECO:0000313" key="2">
    <source>
        <dbReference type="Proteomes" id="UP000682134"/>
    </source>
</evidence>
<keyword evidence="2" id="KW-1185">Reference proteome</keyword>
<proteinExistence type="predicted"/>
<dbReference type="InterPro" id="IPR031834">
    <property type="entry name" value="RnlB/LsoB_antitoxin"/>
</dbReference>
<dbReference type="AlphaFoldDB" id="A0A940NTF7"/>
<evidence type="ECO:0000313" key="1">
    <source>
        <dbReference type="EMBL" id="MBP0726757.1"/>
    </source>
</evidence>
<gene>
    <name evidence="1" type="ORF">J5Y03_16485</name>
</gene>
<dbReference type="Proteomes" id="UP000682134">
    <property type="component" value="Unassembled WGS sequence"/>
</dbReference>
<sequence length="122" mass="14207">MKNFDLETIDNSEYNFVIYSTSFETPFACIDEITEQLKQNDNRNFKVLFDLLLSIGNTSERFVEANFNGEILEKSTFKFVSLDKKNNLRIKSRDYYSNHLFLLENSVLNSAQIKLLSKGICI</sequence>
<reference evidence="1" key="1">
    <citation type="submission" date="2021-04" db="EMBL/GenBank/DDBJ databases">
        <title>Genome seq and assembly of Bacillus sp.</title>
        <authorList>
            <person name="Chhetri G."/>
        </authorList>
    </citation>
    <scope>NUCLEOTIDE SEQUENCE</scope>
    <source>
        <strain evidence="1">RG28</strain>
    </source>
</reference>
<protein>
    <submittedName>
        <fullName evidence="1">Type II toxin-antitoxin system RnlB family antitoxin</fullName>
    </submittedName>
</protein>
<comment type="caution">
    <text evidence="1">The sequence shown here is derived from an EMBL/GenBank/DDBJ whole genome shotgun (WGS) entry which is preliminary data.</text>
</comment>
<name>A0A940NTF7_9BACI</name>
<dbReference type="EMBL" id="JAGIYQ010000014">
    <property type="protein sequence ID" value="MBP0726757.1"/>
    <property type="molecule type" value="Genomic_DNA"/>
</dbReference>
<dbReference type="RefSeq" id="WP_209407100.1">
    <property type="nucleotide sequence ID" value="NZ_JAGIYQ010000014.1"/>
</dbReference>
<dbReference type="Pfam" id="PF15933">
    <property type="entry name" value="RnlB_antitoxin"/>
    <property type="match status" value="1"/>
</dbReference>
<accession>A0A940NTF7</accession>